<name>A0A6C0F4W8_9ZZZZ</name>
<reference evidence="1" key="1">
    <citation type="journal article" date="2020" name="Nature">
        <title>Giant virus diversity and host interactions through global metagenomics.</title>
        <authorList>
            <person name="Schulz F."/>
            <person name="Roux S."/>
            <person name="Paez-Espino D."/>
            <person name="Jungbluth S."/>
            <person name="Walsh D.A."/>
            <person name="Denef V.J."/>
            <person name="McMahon K.D."/>
            <person name="Konstantinidis K.T."/>
            <person name="Eloe-Fadrosh E.A."/>
            <person name="Kyrpides N.C."/>
            <person name="Woyke T."/>
        </authorList>
    </citation>
    <scope>NUCLEOTIDE SEQUENCE</scope>
    <source>
        <strain evidence="1">GVMAG-M-3300009161-52</strain>
    </source>
</reference>
<protein>
    <submittedName>
        <fullName evidence="1">Uncharacterized protein</fullName>
    </submittedName>
</protein>
<organism evidence="1">
    <name type="scientific">viral metagenome</name>
    <dbReference type="NCBI Taxonomy" id="1070528"/>
    <lineage>
        <taxon>unclassified sequences</taxon>
        <taxon>metagenomes</taxon>
        <taxon>organismal metagenomes</taxon>
    </lineage>
</organism>
<sequence length="167" mass="19181">MSTDFERVMKNIELNQTINILPVKLWESEKAMSIGKEESTDLKTKRRPIFEITRFAGKKYIFKYKQIIGVSGECTTDREDGDYYNIWLHCLDGTILNFSGDEAEKKYIEFLPLSVFLEKIKPLLPEPLALLEPPVLPEPLAQSGVCKHKFISMEKTIFCENCGRSAL</sequence>
<proteinExistence type="predicted"/>
<dbReference type="EMBL" id="MN738993">
    <property type="protein sequence ID" value="QHT34225.1"/>
    <property type="molecule type" value="Genomic_DNA"/>
</dbReference>
<dbReference type="AlphaFoldDB" id="A0A6C0F4W8"/>
<evidence type="ECO:0000313" key="1">
    <source>
        <dbReference type="EMBL" id="QHT34225.1"/>
    </source>
</evidence>
<accession>A0A6C0F4W8</accession>